<evidence type="ECO:0000256" key="1">
    <source>
        <dbReference type="ARBA" id="ARBA00023015"/>
    </source>
</evidence>
<dbReference type="InterPro" id="IPR036388">
    <property type="entry name" value="WH-like_DNA-bd_sf"/>
</dbReference>
<keyword evidence="2" id="KW-0238">DNA-binding</keyword>
<evidence type="ECO:0000313" key="6">
    <source>
        <dbReference type="EMBL" id="MET3660324.1"/>
    </source>
</evidence>
<feature type="domain" description="IclR-ED" evidence="5">
    <location>
        <begin position="82"/>
        <end position="266"/>
    </location>
</feature>
<name>A0ABV2KGX0_9HYPH</name>
<reference evidence="6 7" key="1">
    <citation type="submission" date="2024-06" db="EMBL/GenBank/DDBJ databases">
        <title>Genomic Encyclopedia of Type Strains, Phase IV (KMG-IV): sequencing the most valuable type-strain genomes for metagenomic binning, comparative biology and taxonomic classification.</title>
        <authorList>
            <person name="Goeker M."/>
        </authorList>
    </citation>
    <scope>NUCLEOTIDE SEQUENCE [LARGE SCALE GENOMIC DNA]</scope>
    <source>
        <strain evidence="6 7">DSM 19730</strain>
    </source>
</reference>
<dbReference type="Gene3D" id="1.10.10.10">
    <property type="entry name" value="Winged helix-like DNA-binding domain superfamily/Winged helix DNA-binding domain"/>
    <property type="match status" value="1"/>
</dbReference>
<organism evidence="6 7">
    <name type="scientific">Aquamicrobium ahrensii</name>
    <dbReference type="NCBI Taxonomy" id="469551"/>
    <lineage>
        <taxon>Bacteria</taxon>
        <taxon>Pseudomonadati</taxon>
        <taxon>Pseudomonadota</taxon>
        <taxon>Alphaproteobacteria</taxon>
        <taxon>Hyphomicrobiales</taxon>
        <taxon>Phyllobacteriaceae</taxon>
        <taxon>Aquamicrobium</taxon>
    </lineage>
</organism>
<dbReference type="SUPFAM" id="SSF46785">
    <property type="entry name" value="Winged helix' DNA-binding domain"/>
    <property type="match status" value="1"/>
</dbReference>
<dbReference type="PANTHER" id="PTHR30136">
    <property type="entry name" value="HELIX-TURN-HELIX TRANSCRIPTIONAL REGULATOR, ICLR FAMILY"/>
    <property type="match status" value="1"/>
</dbReference>
<dbReference type="RefSeq" id="WP_354150232.1">
    <property type="nucleotide sequence ID" value="NZ_JBEPMN010000002.1"/>
</dbReference>
<dbReference type="InterPro" id="IPR029016">
    <property type="entry name" value="GAF-like_dom_sf"/>
</dbReference>
<dbReference type="SUPFAM" id="SSF55781">
    <property type="entry name" value="GAF domain-like"/>
    <property type="match status" value="1"/>
</dbReference>
<evidence type="ECO:0000313" key="7">
    <source>
        <dbReference type="Proteomes" id="UP001549143"/>
    </source>
</evidence>
<dbReference type="InterPro" id="IPR036390">
    <property type="entry name" value="WH_DNA-bd_sf"/>
</dbReference>
<dbReference type="InterPro" id="IPR014757">
    <property type="entry name" value="Tscrpt_reg_IclR_C"/>
</dbReference>
<dbReference type="Gene3D" id="3.30.450.40">
    <property type="match status" value="1"/>
</dbReference>
<accession>A0ABV2KGX0</accession>
<protein>
    <submittedName>
        <fullName evidence="6">IclR family pca regulon transcriptional regulator</fullName>
    </submittedName>
</protein>
<feature type="domain" description="HTH iclR-type" evidence="4">
    <location>
        <begin position="21"/>
        <end position="81"/>
    </location>
</feature>
<keyword evidence="7" id="KW-1185">Reference proteome</keyword>
<dbReference type="Proteomes" id="UP001549143">
    <property type="component" value="Unassembled WGS sequence"/>
</dbReference>
<dbReference type="InterPro" id="IPR050707">
    <property type="entry name" value="HTH_MetabolicPath_Reg"/>
</dbReference>
<sequence length="268" mass="29044">MASEEIDDLSDGQTENSADFVRSLARGLSVIKAFDRFTPAMTLSDVARKTGLPRAAAGRFLKTLVTLEYASFDGREYRLRPRVLELGMAYFSSFSFIEIANPILEAAAKQAEEPCSMGVLDGAELVYVARHTANRMMSISIALGNRYPATSTSLGRILLGGLSDAELDAILDKAGIRPVTPMTVTDKHKLREMIVQGRSDGYCTADGQLEVGIRSIAVPVRGRDGKIIAAINMGVPATRHSMESLVSHLLPILRSAASEIEFAIRSRP</sequence>
<dbReference type="Pfam" id="PF09339">
    <property type="entry name" value="HTH_IclR"/>
    <property type="match status" value="1"/>
</dbReference>
<dbReference type="SMART" id="SM00346">
    <property type="entry name" value="HTH_ICLR"/>
    <property type="match status" value="1"/>
</dbReference>
<dbReference type="PROSITE" id="PS51077">
    <property type="entry name" value="HTH_ICLR"/>
    <property type="match status" value="1"/>
</dbReference>
<evidence type="ECO:0000259" key="4">
    <source>
        <dbReference type="PROSITE" id="PS51077"/>
    </source>
</evidence>
<dbReference type="InterPro" id="IPR012794">
    <property type="entry name" value="PcaR_PcaU"/>
</dbReference>
<keyword evidence="3" id="KW-0804">Transcription</keyword>
<gene>
    <name evidence="6" type="ORF">ABID44_000638</name>
</gene>
<dbReference type="NCBIfam" id="TIGR02431">
    <property type="entry name" value="pcaR_pcaU"/>
    <property type="match status" value="1"/>
</dbReference>
<comment type="caution">
    <text evidence="6">The sequence shown here is derived from an EMBL/GenBank/DDBJ whole genome shotgun (WGS) entry which is preliminary data.</text>
</comment>
<evidence type="ECO:0000256" key="2">
    <source>
        <dbReference type="ARBA" id="ARBA00023125"/>
    </source>
</evidence>
<dbReference type="EMBL" id="JBEPMN010000002">
    <property type="protein sequence ID" value="MET3660324.1"/>
    <property type="molecule type" value="Genomic_DNA"/>
</dbReference>
<dbReference type="Pfam" id="PF01614">
    <property type="entry name" value="IclR_C"/>
    <property type="match status" value="1"/>
</dbReference>
<keyword evidence="1" id="KW-0805">Transcription regulation</keyword>
<dbReference type="PROSITE" id="PS51078">
    <property type="entry name" value="ICLR_ED"/>
    <property type="match status" value="1"/>
</dbReference>
<dbReference type="PANTHER" id="PTHR30136:SF34">
    <property type="entry name" value="TRANSCRIPTIONAL REGULATOR"/>
    <property type="match status" value="1"/>
</dbReference>
<proteinExistence type="predicted"/>
<evidence type="ECO:0000259" key="5">
    <source>
        <dbReference type="PROSITE" id="PS51078"/>
    </source>
</evidence>
<evidence type="ECO:0000256" key="3">
    <source>
        <dbReference type="ARBA" id="ARBA00023163"/>
    </source>
</evidence>
<dbReference type="InterPro" id="IPR005471">
    <property type="entry name" value="Tscrpt_reg_IclR_N"/>
</dbReference>